<evidence type="ECO:0008006" key="3">
    <source>
        <dbReference type="Google" id="ProtNLM"/>
    </source>
</evidence>
<proteinExistence type="predicted"/>
<comment type="caution">
    <text evidence="1">The sequence shown here is derived from an EMBL/GenBank/DDBJ whole genome shotgun (WGS) entry which is preliminary data.</text>
</comment>
<keyword evidence="2" id="KW-1185">Reference proteome</keyword>
<protein>
    <recommendedName>
        <fullName evidence="3">Lipoprotein</fullName>
    </recommendedName>
</protein>
<dbReference type="EMBL" id="SACK01000001">
    <property type="protein sequence ID" value="RVU02480.1"/>
    <property type="molecule type" value="Genomic_DNA"/>
</dbReference>
<gene>
    <name evidence="1" type="ORF">EOD41_00635</name>
</gene>
<accession>A0A3S2Y388</accession>
<organism evidence="1 2">
    <name type="scientific">Mucilaginibacter limnophilus</name>
    <dbReference type="NCBI Taxonomy" id="1932778"/>
    <lineage>
        <taxon>Bacteria</taxon>
        <taxon>Pseudomonadati</taxon>
        <taxon>Bacteroidota</taxon>
        <taxon>Sphingobacteriia</taxon>
        <taxon>Sphingobacteriales</taxon>
        <taxon>Sphingobacteriaceae</taxon>
        <taxon>Mucilaginibacter</taxon>
    </lineage>
</organism>
<dbReference type="PROSITE" id="PS51257">
    <property type="entry name" value="PROKAR_LIPOPROTEIN"/>
    <property type="match status" value="1"/>
</dbReference>
<reference evidence="1 2" key="1">
    <citation type="submission" date="2019-01" db="EMBL/GenBank/DDBJ databases">
        <authorList>
            <person name="Chen W.-M."/>
        </authorList>
    </citation>
    <scope>NUCLEOTIDE SEQUENCE [LARGE SCALE GENOMIC DNA]</scope>
    <source>
        <strain evidence="1 2">YBJ-36</strain>
    </source>
</reference>
<dbReference type="OrthoDB" id="6078026at2"/>
<evidence type="ECO:0000313" key="2">
    <source>
        <dbReference type="Proteomes" id="UP000282759"/>
    </source>
</evidence>
<dbReference type="Proteomes" id="UP000282759">
    <property type="component" value="Unassembled WGS sequence"/>
</dbReference>
<name>A0A3S2Y388_9SPHI</name>
<dbReference type="AlphaFoldDB" id="A0A3S2Y388"/>
<sequence length="188" mass="21551">MRNFVMLLLMTAILLYACGTTTKISGSWRKPNATANGYNNLFITAIPVKQHVEDGLQPHLQENGLTISKSIEVFQLNFSAQTRQKKEYVASKIHTTGADCILTISLLKQQTQSRIVHAAEYWNPGLRYGYYNSFWNCYSYWYPSLYSPGIMTSEKFITWKQICMMSALKNLFGRHNQKPTSLQISKAF</sequence>
<dbReference type="RefSeq" id="WP_127702856.1">
    <property type="nucleotide sequence ID" value="NZ_SACK01000001.1"/>
</dbReference>
<evidence type="ECO:0000313" key="1">
    <source>
        <dbReference type="EMBL" id="RVU02480.1"/>
    </source>
</evidence>